<keyword evidence="3" id="KW-1185">Reference proteome</keyword>
<proteinExistence type="predicted"/>
<feature type="region of interest" description="Disordered" evidence="1">
    <location>
        <begin position="44"/>
        <end position="147"/>
    </location>
</feature>
<accession>A0ABN9PTA7</accession>
<feature type="region of interest" description="Disordered" evidence="1">
    <location>
        <begin position="1"/>
        <end position="31"/>
    </location>
</feature>
<evidence type="ECO:0000313" key="2">
    <source>
        <dbReference type="EMBL" id="CAK0796417.1"/>
    </source>
</evidence>
<name>A0ABN9PTA7_9DINO</name>
<feature type="compositionally biased region" description="Pro residues" evidence="1">
    <location>
        <begin position="60"/>
        <end position="77"/>
    </location>
</feature>
<dbReference type="EMBL" id="CAUYUJ010001547">
    <property type="protein sequence ID" value="CAK0796417.1"/>
    <property type="molecule type" value="Genomic_DNA"/>
</dbReference>
<feature type="non-terminal residue" evidence="2">
    <location>
        <position position="1"/>
    </location>
</feature>
<reference evidence="2" key="1">
    <citation type="submission" date="2023-10" db="EMBL/GenBank/DDBJ databases">
        <authorList>
            <person name="Chen Y."/>
            <person name="Shah S."/>
            <person name="Dougan E. K."/>
            <person name="Thang M."/>
            <person name="Chan C."/>
        </authorList>
    </citation>
    <scope>NUCLEOTIDE SEQUENCE [LARGE SCALE GENOMIC DNA]</scope>
</reference>
<sequence>EEFADGQCETGSCATEDLWWDSRDEREPFGGGLAEELLRGLAEGLRAPPAGLPAGGGPAGQPPPVDSAPPGGGPLPPGAAAEPGREEAAGGVSKPAPELTPATSRTVHFDVCSESSDSDSDSSVTRSGRGRRPRCGPRFFSLCDSDSSEDLGLEACGDDDDDEYAGDWTVSLSKAEEQCLTALPSPGL</sequence>
<comment type="caution">
    <text evidence="2">The sequence shown here is derived from an EMBL/GenBank/DDBJ whole genome shotgun (WGS) entry which is preliminary data.</text>
</comment>
<dbReference type="Proteomes" id="UP001189429">
    <property type="component" value="Unassembled WGS sequence"/>
</dbReference>
<evidence type="ECO:0000313" key="3">
    <source>
        <dbReference type="Proteomes" id="UP001189429"/>
    </source>
</evidence>
<gene>
    <name evidence="2" type="ORF">PCOR1329_LOCUS5806</name>
</gene>
<organism evidence="2 3">
    <name type="scientific">Prorocentrum cordatum</name>
    <dbReference type="NCBI Taxonomy" id="2364126"/>
    <lineage>
        <taxon>Eukaryota</taxon>
        <taxon>Sar</taxon>
        <taxon>Alveolata</taxon>
        <taxon>Dinophyceae</taxon>
        <taxon>Prorocentrales</taxon>
        <taxon>Prorocentraceae</taxon>
        <taxon>Prorocentrum</taxon>
    </lineage>
</organism>
<feature type="compositionally biased region" description="Low complexity" evidence="1">
    <location>
        <begin position="110"/>
        <end position="127"/>
    </location>
</feature>
<protein>
    <submittedName>
        <fullName evidence="2">Uncharacterized protein</fullName>
    </submittedName>
</protein>
<evidence type="ECO:0000256" key="1">
    <source>
        <dbReference type="SAM" id="MobiDB-lite"/>
    </source>
</evidence>